<comment type="caution">
    <text evidence="1">The sequence shown here is derived from an EMBL/GenBank/DDBJ whole genome shotgun (WGS) entry which is preliminary data.</text>
</comment>
<protein>
    <submittedName>
        <fullName evidence="1">Uncharacterized protein</fullName>
    </submittedName>
</protein>
<dbReference type="Proteomes" id="UP000593564">
    <property type="component" value="Unassembled WGS sequence"/>
</dbReference>
<dbReference type="EMBL" id="JACBKZ010000014">
    <property type="protein sequence ID" value="KAF5932704.1"/>
    <property type="molecule type" value="Genomic_DNA"/>
</dbReference>
<evidence type="ECO:0000313" key="1">
    <source>
        <dbReference type="EMBL" id="KAF5932704.1"/>
    </source>
</evidence>
<proteinExistence type="predicted"/>
<keyword evidence="2" id="KW-1185">Reference proteome</keyword>
<accession>A0A7J7G0C0</accession>
<gene>
    <name evidence="1" type="ORF">HYC85_028875</name>
</gene>
<name>A0A7J7G0C0_CAMSI</name>
<reference evidence="1 2" key="2">
    <citation type="submission" date="2020-07" db="EMBL/GenBank/DDBJ databases">
        <title>Genome assembly of wild tea tree DASZ reveals pedigree and selection history of tea varieties.</title>
        <authorList>
            <person name="Zhang W."/>
        </authorList>
    </citation>
    <scope>NUCLEOTIDE SEQUENCE [LARGE SCALE GENOMIC DNA]</scope>
    <source>
        <strain evidence="2">cv. G240</strain>
        <tissue evidence="1">Leaf</tissue>
    </source>
</reference>
<sequence>MESVQTHYGFGQCQAYTSSALLEALSNFNQLDANSATTRDKKIMGKQAYAEGILVITSPKKITHIPNVEEMANQAMNL</sequence>
<reference evidence="2" key="1">
    <citation type="journal article" date="2020" name="Nat. Commun.">
        <title>Genome assembly of wild tea tree DASZ reveals pedigree and selection history of tea varieties.</title>
        <authorList>
            <person name="Zhang W."/>
            <person name="Zhang Y."/>
            <person name="Qiu H."/>
            <person name="Guo Y."/>
            <person name="Wan H."/>
            <person name="Zhang X."/>
            <person name="Scossa F."/>
            <person name="Alseekh S."/>
            <person name="Zhang Q."/>
            <person name="Wang P."/>
            <person name="Xu L."/>
            <person name="Schmidt M.H."/>
            <person name="Jia X."/>
            <person name="Li D."/>
            <person name="Zhu A."/>
            <person name="Guo F."/>
            <person name="Chen W."/>
            <person name="Ni D."/>
            <person name="Usadel B."/>
            <person name="Fernie A.R."/>
            <person name="Wen W."/>
        </authorList>
    </citation>
    <scope>NUCLEOTIDE SEQUENCE [LARGE SCALE GENOMIC DNA]</scope>
    <source>
        <strain evidence="2">cv. G240</strain>
    </source>
</reference>
<evidence type="ECO:0000313" key="2">
    <source>
        <dbReference type="Proteomes" id="UP000593564"/>
    </source>
</evidence>
<organism evidence="1 2">
    <name type="scientific">Camellia sinensis</name>
    <name type="common">Tea plant</name>
    <name type="synonym">Thea sinensis</name>
    <dbReference type="NCBI Taxonomy" id="4442"/>
    <lineage>
        <taxon>Eukaryota</taxon>
        <taxon>Viridiplantae</taxon>
        <taxon>Streptophyta</taxon>
        <taxon>Embryophyta</taxon>
        <taxon>Tracheophyta</taxon>
        <taxon>Spermatophyta</taxon>
        <taxon>Magnoliopsida</taxon>
        <taxon>eudicotyledons</taxon>
        <taxon>Gunneridae</taxon>
        <taxon>Pentapetalae</taxon>
        <taxon>asterids</taxon>
        <taxon>Ericales</taxon>
        <taxon>Theaceae</taxon>
        <taxon>Camellia</taxon>
    </lineage>
</organism>
<dbReference type="AlphaFoldDB" id="A0A7J7G0C0"/>